<dbReference type="RefSeq" id="XP_056854343.1">
    <property type="nucleotide sequence ID" value="XM_056998363.1"/>
</dbReference>
<dbReference type="KEGG" id="rsz:130503801"/>
<dbReference type="GeneID" id="130503801"/>
<keyword evidence="1" id="KW-1185">Reference proteome</keyword>
<evidence type="ECO:0000313" key="1">
    <source>
        <dbReference type="Proteomes" id="UP000504610"/>
    </source>
</evidence>
<proteinExistence type="predicted"/>
<reference evidence="2" key="1">
    <citation type="submission" date="2025-08" db="UniProtKB">
        <authorList>
            <consortium name="RefSeq"/>
        </authorList>
    </citation>
    <scope>IDENTIFICATION</scope>
    <source>
        <tissue evidence="2">Leaf</tissue>
    </source>
</reference>
<evidence type="ECO:0000313" key="2">
    <source>
        <dbReference type="RefSeq" id="XP_056854343.1"/>
    </source>
</evidence>
<protein>
    <submittedName>
        <fullName evidence="2">Uncharacterized protein At1g31060-like</fullName>
    </submittedName>
</protein>
<organism evidence="1 2">
    <name type="scientific">Raphanus sativus</name>
    <name type="common">Radish</name>
    <name type="synonym">Raphanus raphanistrum var. sativus</name>
    <dbReference type="NCBI Taxonomy" id="3726"/>
    <lineage>
        <taxon>Eukaryota</taxon>
        <taxon>Viridiplantae</taxon>
        <taxon>Streptophyta</taxon>
        <taxon>Embryophyta</taxon>
        <taxon>Tracheophyta</taxon>
        <taxon>Spermatophyta</taxon>
        <taxon>Magnoliopsida</taxon>
        <taxon>eudicotyledons</taxon>
        <taxon>Gunneridae</taxon>
        <taxon>Pentapetalae</taxon>
        <taxon>rosids</taxon>
        <taxon>malvids</taxon>
        <taxon>Brassicales</taxon>
        <taxon>Brassicaceae</taxon>
        <taxon>Brassiceae</taxon>
        <taxon>Raphanus</taxon>
    </lineage>
</organism>
<name>A0A9W3CRV4_RAPSA</name>
<dbReference type="Proteomes" id="UP000504610">
    <property type="component" value="Unplaced"/>
</dbReference>
<accession>A0A9W3CRV4</accession>
<dbReference type="AlphaFoldDB" id="A0A9W3CRV4"/>
<sequence length="100" mass="11330">MIREERTPSSSWWEDVQHHHHTDHANFSTTFYHNNNSNASCEGDDLSVSTVNASNCFDITAKSSNHHSLRGPNQHASTSDELLPNHVVSSKYHLWSLAFL</sequence>
<gene>
    <name evidence="2" type="primary">LOC130503801</name>
</gene>
<dbReference type="OrthoDB" id="663846at2759"/>